<dbReference type="Proteomes" id="UP000830671">
    <property type="component" value="Chromosome 1"/>
</dbReference>
<evidence type="ECO:0000313" key="1">
    <source>
        <dbReference type="EMBL" id="UQC73755.1"/>
    </source>
</evidence>
<dbReference type="KEGG" id="clup:CLUP02_00401"/>
<dbReference type="AlphaFoldDB" id="A0A9Q8SAR5"/>
<dbReference type="EMBL" id="CP019471">
    <property type="protein sequence ID" value="UQC73755.1"/>
    <property type="molecule type" value="Genomic_DNA"/>
</dbReference>
<gene>
    <name evidence="1" type="ORF">CLUP02_00401</name>
</gene>
<keyword evidence="2" id="KW-1185">Reference proteome</keyword>
<proteinExistence type="predicted"/>
<reference evidence="1" key="1">
    <citation type="journal article" date="2021" name="Mol. Plant Microbe Interact.">
        <title>Complete Genome Sequence of the Plant-Pathogenic Fungus Colletotrichum lupini.</title>
        <authorList>
            <person name="Baroncelli R."/>
            <person name="Pensec F."/>
            <person name="Da Lio D."/>
            <person name="Boufleur T."/>
            <person name="Vicente I."/>
            <person name="Sarrocco S."/>
            <person name="Picot A."/>
            <person name="Baraldi E."/>
            <person name="Sukno S."/>
            <person name="Thon M."/>
            <person name="Le Floch G."/>
        </authorList>
    </citation>
    <scope>NUCLEOTIDE SEQUENCE</scope>
    <source>
        <strain evidence="1">IMI 504893</strain>
    </source>
</reference>
<dbReference type="RefSeq" id="XP_049135407.1">
    <property type="nucleotide sequence ID" value="XM_049279450.1"/>
</dbReference>
<sequence>MLEISAVCPEGLVVLHKYSTYQHFAMQRRSLVKHIGTQTSTRSHTNTTVPDCFPSHHRLVSFLWHMM</sequence>
<protein>
    <submittedName>
        <fullName evidence="1">Uncharacterized protein</fullName>
    </submittedName>
</protein>
<name>A0A9Q8SAR5_9PEZI</name>
<organism evidence="1 2">
    <name type="scientific">Colletotrichum lupini</name>
    <dbReference type="NCBI Taxonomy" id="145971"/>
    <lineage>
        <taxon>Eukaryota</taxon>
        <taxon>Fungi</taxon>
        <taxon>Dikarya</taxon>
        <taxon>Ascomycota</taxon>
        <taxon>Pezizomycotina</taxon>
        <taxon>Sordariomycetes</taxon>
        <taxon>Hypocreomycetidae</taxon>
        <taxon>Glomerellales</taxon>
        <taxon>Glomerellaceae</taxon>
        <taxon>Colletotrichum</taxon>
        <taxon>Colletotrichum acutatum species complex</taxon>
    </lineage>
</organism>
<accession>A0A9Q8SAR5</accession>
<dbReference type="GeneID" id="73334460"/>
<evidence type="ECO:0000313" key="2">
    <source>
        <dbReference type="Proteomes" id="UP000830671"/>
    </source>
</evidence>